<dbReference type="SUPFAM" id="SSF54523">
    <property type="entry name" value="Pili subunits"/>
    <property type="match status" value="1"/>
</dbReference>
<accession>X1SYF5</accession>
<evidence type="ECO:0000313" key="1">
    <source>
        <dbReference type="EMBL" id="GAI98102.1"/>
    </source>
</evidence>
<sequence length="109" mass="12475">MRQLALGCPRACIAEVRLDARLGNAEQTFALKIYKVKHGEYPAELSQLLPDILPELPKDPYTGEEYCYHKVAEGFVIYSLGQNLQDDGGVSHEKKKWKGDYDIVWKSYR</sequence>
<organism evidence="1">
    <name type="scientific">marine sediment metagenome</name>
    <dbReference type="NCBI Taxonomy" id="412755"/>
    <lineage>
        <taxon>unclassified sequences</taxon>
        <taxon>metagenomes</taxon>
        <taxon>ecological metagenomes</taxon>
    </lineage>
</organism>
<comment type="caution">
    <text evidence="1">The sequence shown here is derived from an EMBL/GenBank/DDBJ whole genome shotgun (WGS) entry which is preliminary data.</text>
</comment>
<dbReference type="AlphaFoldDB" id="X1SYF5"/>
<protein>
    <recommendedName>
        <fullName evidence="2">Type II secretion system protein GspG C-terminal domain-containing protein</fullName>
    </recommendedName>
</protein>
<name>X1SYF5_9ZZZZ</name>
<dbReference type="EMBL" id="BARW01022320">
    <property type="protein sequence ID" value="GAI98102.1"/>
    <property type="molecule type" value="Genomic_DNA"/>
</dbReference>
<dbReference type="Gene3D" id="3.30.700.10">
    <property type="entry name" value="Glycoprotein, Type 4 Pilin"/>
    <property type="match status" value="1"/>
</dbReference>
<reference evidence="1" key="1">
    <citation type="journal article" date="2014" name="Front. Microbiol.">
        <title>High frequency of phylogenetically diverse reductive dehalogenase-homologous genes in deep subseafloor sedimentary metagenomes.</title>
        <authorList>
            <person name="Kawai M."/>
            <person name="Futagami T."/>
            <person name="Toyoda A."/>
            <person name="Takaki Y."/>
            <person name="Nishi S."/>
            <person name="Hori S."/>
            <person name="Arai W."/>
            <person name="Tsubouchi T."/>
            <person name="Morono Y."/>
            <person name="Uchiyama I."/>
            <person name="Ito T."/>
            <person name="Fujiyama A."/>
            <person name="Inagaki F."/>
            <person name="Takami H."/>
        </authorList>
    </citation>
    <scope>NUCLEOTIDE SEQUENCE</scope>
    <source>
        <strain evidence="1">Expedition CK06-06</strain>
    </source>
</reference>
<proteinExistence type="predicted"/>
<evidence type="ECO:0008006" key="2">
    <source>
        <dbReference type="Google" id="ProtNLM"/>
    </source>
</evidence>
<dbReference type="InterPro" id="IPR045584">
    <property type="entry name" value="Pilin-like"/>
</dbReference>
<gene>
    <name evidence="1" type="ORF">S12H4_37288</name>
</gene>